<evidence type="ECO:0000256" key="3">
    <source>
        <dbReference type="ARBA" id="ARBA00022989"/>
    </source>
</evidence>
<dbReference type="AlphaFoldDB" id="A0A8S4NPR6"/>
<feature type="transmembrane region" description="Helical" evidence="5">
    <location>
        <begin position="67"/>
        <end position="90"/>
    </location>
</feature>
<dbReference type="InterPro" id="IPR017452">
    <property type="entry name" value="GPCR_Rhodpsn_7TM"/>
</dbReference>
<feature type="transmembrane region" description="Helical" evidence="5">
    <location>
        <begin position="30"/>
        <end position="55"/>
    </location>
</feature>
<evidence type="ECO:0000256" key="1">
    <source>
        <dbReference type="ARBA" id="ARBA00004370"/>
    </source>
</evidence>
<evidence type="ECO:0000256" key="4">
    <source>
        <dbReference type="ARBA" id="ARBA00023136"/>
    </source>
</evidence>
<dbReference type="Proteomes" id="UP000749559">
    <property type="component" value="Unassembled WGS sequence"/>
</dbReference>
<reference evidence="7" key="1">
    <citation type="submission" date="2022-03" db="EMBL/GenBank/DDBJ databases">
        <authorList>
            <person name="Martin C."/>
        </authorList>
    </citation>
    <scope>NUCLEOTIDE SEQUENCE</scope>
</reference>
<evidence type="ECO:0000313" key="8">
    <source>
        <dbReference type="Proteomes" id="UP000749559"/>
    </source>
</evidence>
<dbReference type="EMBL" id="CAIIXF020000004">
    <property type="protein sequence ID" value="CAH1782331.1"/>
    <property type="molecule type" value="Genomic_DNA"/>
</dbReference>
<evidence type="ECO:0000256" key="2">
    <source>
        <dbReference type="ARBA" id="ARBA00022692"/>
    </source>
</evidence>
<evidence type="ECO:0000256" key="5">
    <source>
        <dbReference type="SAM" id="Phobius"/>
    </source>
</evidence>
<keyword evidence="3 5" id="KW-1133">Transmembrane helix</keyword>
<proteinExistence type="predicted"/>
<gene>
    <name evidence="7" type="ORF">OFUS_LOCUS8791</name>
</gene>
<comment type="subcellular location">
    <subcellularLocation>
        <location evidence="1">Membrane</location>
    </subcellularLocation>
</comment>
<evidence type="ECO:0000313" key="7">
    <source>
        <dbReference type="EMBL" id="CAH1782331.1"/>
    </source>
</evidence>
<feature type="transmembrane region" description="Helical" evidence="5">
    <location>
        <begin position="115"/>
        <end position="137"/>
    </location>
</feature>
<dbReference type="PROSITE" id="PS50262">
    <property type="entry name" value="G_PROTEIN_RECEP_F1_2"/>
    <property type="match status" value="1"/>
</dbReference>
<evidence type="ECO:0000259" key="6">
    <source>
        <dbReference type="PROSITE" id="PS50262"/>
    </source>
</evidence>
<comment type="caution">
    <text evidence="7">The sequence shown here is derived from an EMBL/GenBank/DDBJ whole genome shotgun (WGS) entry which is preliminary data.</text>
</comment>
<dbReference type="CDD" id="cd00637">
    <property type="entry name" value="7tm_classA_rhodopsin-like"/>
    <property type="match status" value="1"/>
</dbReference>
<accession>A0A8S4NPR6</accession>
<keyword evidence="4 5" id="KW-0472">Membrane</keyword>
<sequence>MDKLNNTILTKWKNETTQCPGVAPLSSTALIIHIVIIIIIQLTITLTNGLFLIILCDKKTKLSPTGILVLCLTIADLISGFVVLPMITYIRLVTPLYAQLGIQEDSKETQRPTCFVFLLLGFIPYIVSFFIMAAIAFE</sequence>
<dbReference type="Gene3D" id="1.20.1070.10">
    <property type="entry name" value="Rhodopsin 7-helix transmembrane proteins"/>
    <property type="match status" value="1"/>
</dbReference>
<keyword evidence="8" id="KW-1185">Reference proteome</keyword>
<organism evidence="7 8">
    <name type="scientific">Owenia fusiformis</name>
    <name type="common">Polychaete worm</name>
    <dbReference type="NCBI Taxonomy" id="6347"/>
    <lineage>
        <taxon>Eukaryota</taxon>
        <taxon>Metazoa</taxon>
        <taxon>Spiralia</taxon>
        <taxon>Lophotrochozoa</taxon>
        <taxon>Annelida</taxon>
        <taxon>Polychaeta</taxon>
        <taxon>Sedentaria</taxon>
        <taxon>Canalipalpata</taxon>
        <taxon>Sabellida</taxon>
        <taxon>Oweniida</taxon>
        <taxon>Oweniidae</taxon>
        <taxon>Owenia</taxon>
    </lineage>
</organism>
<dbReference type="SUPFAM" id="SSF81321">
    <property type="entry name" value="Family A G protein-coupled receptor-like"/>
    <property type="match status" value="1"/>
</dbReference>
<feature type="non-terminal residue" evidence="7">
    <location>
        <position position="138"/>
    </location>
</feature>
<dbReference type="OrthoDB" id="9990906at2759"/>
<protein>
    <recommendedName>
        <fullName evidence="6">G-protein coupled receptors family 1 profile domain-containing protein</fullName>
    </recommendedName>
</protein>
<keyword evidence="2 5" id="KW-0812">Transmembrane</keyword>
<name>A0A8S4NPR6_OWEFU</name>
<dbReference type="GO" id="GO:0016020">
    <property type="term" value="C:membrane"/>
    <property type="evidence" value="ECO:0007669"/>
    <property type="project" value="UniProtKB-SubCell"/>
</dbReference>
<feature type="domain" description="G-protein coupled receptors family 1 profile" evidence="6">
    <location>
        <begin position="47"/>
        <end position="138"/>
    </location>
</feature>